<dbReference type="PANTHER" id="PTHR30399">
    <property type="entry name" value="UNCHARACTERIZED PROTEIN YGJP"/>
    <property type="match status" value="1"/>
</dbReference>
<dbReference type="InterPro" id="IPR002725">
    <property type="entry name" value="YgjP-like_metallopeptidase"/>
</dbReference>
<name>A0A850H086_9SPHN</name>
<proteinExistence type="predicted"/>
<evidence type="ECO:0000259" key="1">
    <source>
        <dbReference type="Pfam" id="PF01863"/>
    </source>
</evidence>
<feature type="domain" description="YgjP-like metallopeptidase" evidence="1">
    <location>
        <begin position="33"/>
        <end position="237"/>
    </location>
</feature>
<evidence type="ECO:0000313" key="3">
    <source>
        <dbReference type="Proteomes" id="UP000561438"/>
    </source>
</evidence>
<accession>A0A850H086</accession>
<gene>
    <name evidence="2" type="ORF">HUV48_09995</name>
</gene>
<dbReference type="Pfam" id="PF01863">
    <property type="entry name" value="YgjP-like"/>
    <property type="match status" value="1"/>
</dbReference>
<sequence>MIEWLRGEGAEPVIALGDRTLPIVLTRKARAKRMILRLSEKGDAVQVTLPRYGTKREAIAFAASRTAWLEAQLAKRPPPREKLADGTFLYCGKRVQLVCDPKAPRAPRLEGMEGDMRGSRLVIGGPEASVPKRLETWLRSEATRLMDADLAFYCAAAGVPVPALALSRARRRWGSCSSSGTVRLNWRLVQASDPVRRSVVAHEVAHLVHFDHSPAFHALLGSIYEDDLPAADAWLKREGRSLYHDFD</sequence>
<comment type="caution">
    <text evidence="2">The sequence shown here is derived from an EMBL/GenBank/DDBJ whole genome shotgun (WGS) entry which is preliminary data.</text>
</comment>
<evidence type="ECO:0000313" key="2">
    <source>
        <dbReference type="EMBL" id="NVD45344.1"/>
    </source>
</evidence>
<dbReference type="EMBL" id="JABWGV010000003">
    <property type="protein sequence ID" value="NVD45344.1"/>
    <property type="molecule type" value="Genomic_DNA"/>
</dbReference>
<dbReference type="AlphaFoldDB" id="A0A850H086"/>
<dbReference type="CDD" id="cd07344">
    <property type="entry name" value="M48_yhfN_like"/>
    <property type="match status" value="1"/>
</dbReference>
<dbReference type="Gene3D" id="3.30.2010.10">
    <property type="entry name" value="Metalloproteases ('zincins'), catalytic domain"/>
    <property type="match status" value="1"/>
</dbReference>
<keyword evidence="3" id="KW-1185">Reference proteome</keyword>
<dbReference type="RefSeq" id="WP_176267634.1">
    <property type="nucleotide sequence ID" value="NZ_JABWGV010000003.1"/>
</dbReference>
<dbReference type="InterPro" id="IPR053136">
    <property type="entry name" value="UTP_pyrophosphatase-like"/>
</dbReference>
<dbReference type="PANTHER" id="PTHR30399:SF1">
    <property type="entry name" value="UTP PYROPHOSPHATASE"/>
    <property type="match status" value="1"/>
</dbReference>
<organism evidence="2 3">
    <name type="scientific">Qipengyuania atrilutea</name>
    <dbReference type="NCBI Taxonomy" id="2744473"/>
    <lineage>
        <taxon>Bacteria</taxon>
        <taxon>Pseudomonadati</taxon>
        <taxon>Pseudomonadota</taxon>
        <taxon>Alphaproteobacteria</taxon>
        <taxon>Sphingomonadales</taxon>
        <taxon>Erythrobacteraceae</taxon>
        <taxon>Qipengyuania</taxon>
    </lineage>
</organism>
<reference evidence="2 3" key="1">
    <citation type="submission" date="2020-06" db="EMBL/GenBank/DDBJ databases">
        <title>Altererythrobacter sp. HHU K3-1.</title>
        <authorList>
            <person name="Zhang D."/>
            <person name="Xue H."/>
        </authorList>
    </citation>
    <scope>NUCLEOTIDE SEQUENCE [LARGE SCALE GENOMIC DNA]</scope>
    <source>
        <strain evidence="2 3">HHU K3-1</strain>
    </source>
</reference>
<dbReference type="Proteomes" id="UP000561438">
    <property type="component" value="Unassembled WGS sequence"/>
</dbReference>
<protein>
    <submittedName>
        <fullName evidence="2">M48 family metallopeptidase</fullName>
    </submittedName>
</protein>